<evidence type="ECO:0000313" key="2">
    <source>
        <dbReference type="EMBL" id="GBH34254.1"/>
    </source>
</evidence>
<reference evidence="2 3" key="1">
    <citation type="submission" date="2018-05" db="EMBL/GenBank/DDBJ databases">
        <title>genome sequencing of Nitrosopumilus sp. NM25.</title>
        <authorList>
            <person name="Mori K."/>
            <person name="Nakagawa T."/>
        </authorList>
    </citation>
    <scope>NUCLEOTIDE SEQUENCE [LARGE SCALE GENOMIC DNA]</scope>
    <source>
        <strain evidence="2 3">NM25</strain>
    </source>
</reference>
<sequence>MFKHLCMSMDSKIALFSVLVLAAIFAMALPMDSVYAQTGDASTDGEDGEHEGKSCPSKDKKTAFIDSGLNL</sequence>
<feature type="compositionally biased region" description="Basic and acidic residues" evidence="1">
    <location>
        <begin position="50"/>
        <end position="63"/>
    </location>
</feature>
<comment type="caution">
    <text evidence="2">The sequence shown here is derived from an EMBL/GenBank/DDBJ whole genome shotgun (WGS) entry which is preliminary data.</text>
</comment>
<protein>
    <submittedName>
        <fullName evidence="2">Uncharacterized protein</fullName>
    </submittedName>
</protein>
<feature type="region of interest" description="Disordered" evidence="1">
    <location>
        <begin position="39"/>
        <end position="71"/>
    </location>
</feature>
<name>A0A2S2KRL2_9ARCH</name>
<gene>
    <name evidence="2" type="ORF">NZNM25_10450</name>
</gene>
<evidence type="ECO:0000313" key="3">
    <source>
        <dbReference type="Proteomes" id="UP000245829"/>
    </source>
</evidence>
<keyword evidence="3" id="KW-1185">Reference proteome</keyword>
<dbReference type="AlphaFoldDB" id="A0A2S2KRL2"/>
<organism evidence="2 3">
    <name type="scientific">Nitrosopumilus zosterae</name>
    <dbReference type="NCBI Taxonomy" id="718286"/>
    <lineage>
        <taxon>Archaea</taxon>
        <taxon>Nitrososphaerota</taxon>
        <taxon>Nitrososphaeria</taxon>
        <taxon>Nitrosopumilales</taxon>
        <taxon>Nitrosopumilaceae</taxon>
        <taxon>Nitrosopumilus</taxon>
    </lineage>
</organism>
<dbReference type="EMBL" id="BGKI01000004">
    <property type="protein sequence ID" value="GBH34254.1"/>
    <property type="molecule type" value="Genomic_DNA"/>
</dbReference>
<dbReference type="Proteomes" id="UP000245829">
    <property type="component" value="Unassembled WGS sequence"/>
</dbReference>
<accession>A0A2S2KRL2</accession>
<evidence type="ECO:0000256" key="1">
    <source>
        <dbReference type="SAM" id="MobiDB-lite"/>
    </source>
</evidence>
<proteinExistence type="predicted"/>